<evidence type="ECO:0000313" key="2">
    <source>
        <dbReference type="Proteomes" id="UP000050794"/>
    </source>
</evidence>
<dbReference type="Proteomes" id="UP000050794">
    <property type="component" value="Unassembled WGS sequence"/>
</dbReference>
<protein>
    <submittedName>
        <fullName evidence="3">RT_RNaseH_2 domain-containing protein</fullName>
    </submittedName>
</protein>
<name>A0A183UW90_TOXCA</name>
<sequence>MSILFEDFKKASDSVEHSAVLQDLSNQGVDPAFSVKLENENVVFIDSSVYLGQAIQMGSDLGSELGWIAFAKFRDTLTDRKMPLPVKAELFNAPILPSLLYRCETWNTALAGERKLAVTLRTMGRHMVSISSLQHVSSKDLRSRSSVKNIVEVTYARKHWSGSLGKDERQ</sequence>
<accession>A0A183UW90</accession>
<dbReference type="WBParaSite" id="TCNE_0001276001-mRNA-1">
    <property type="protein sequence ID" value="TCNE_0001276001-mRNA-1"/>
    <property type="gene ID" value="TCNE_0001276001"/>
</dbReference>
<dbReference type="EMBL" id="UYWY01021413">
    <property type="protein sequence ID" value="VDM44081.1"/>
    <property type="molecule type" value="Genomic_DNA"/>
</dbReference>
<evidence type="ECO:0000313" key="3">
    <source>
        <dbReference type="WBParaSite" id="TCNE_0001276001-mRNA-1"/>
    </source>
</evidence>
<reference evidence="3" key="1">
    <citation type="submission" date="2016-06" db="UniProtKB">
        <authorList>
            <consortium name="WormBaseParasite"/>
        </authorList>
    </citation>
    <scope>IDENTIFICATION</scope>
</reference>
<proteinExistence type="predicted"/>
<evidence type="ECO:0000313" key="1">
    <source>
        <dbReference type="EMBL" id="VDM44081.1"/>
    </source>
</evidence>
<organism evidence="2 3">
    <name type="scientific">Toxocara canis</name>
    <name type="common">Canine roundworm</name>
    <dbReference type="NCBI Taxonomy" id="6265"/>
    <lineage>
        <taxon>Eukaryota</taxon>
        <taxon>Metazoa</taxon>
        <taxon>Ecdysozoa</taxon>
        <taxon>Nematoda</taxon>
        <taxon>Chromadorea</taxon>
        <taxon>Rhabditida</taxon>
        <taxon>Spirurina</taxon>
        <taxon>Ascaridomorpha</taxon>
        <taxon>Ascaridoidea</taxon>
        <taxon>Toxocaridae</taxon>
        <taxon>Toxocara</taxon>
    </lineage>
</organism>
<keyword evidence="2" id="KW-1185">Reference proteome</keyword>
<gene>
    <name evidence="1" type="ORF">TCNE_LOCUS12760</name>
</gene>
<reference evidence="1 2" key="2">
    <citation type="submission" date="2018-11" db="EMBL/GenBank/DDBJ databases">
        <authorList>
            <consortium name="Pathogen Informatics"/>
        </authorList>
    </citation>
    <scope>NUCLEOTIDE SEQUENCE [LARGE SCALE GENOMIC DNA]</scope>
</reference>
<dbReference type="AlphaFoldDB" id="A0A183UW90"/>